<evidence type="ECO:0000313" key="6">
    <source>
        <dbReference type="RefSeq" id="XP_008278277.1"/>
    </source>
</evidence>
<dbReference type="GeneID" id="103356024"/>
<keyword evidence="2" id="KW-0175">Coiled coil</keyword>
<dbReference type="RefSeq" id="XP_008278277.1">
    <property type="nucleotide sequence ID" value="XM_008280055.1"/>
</dbReference>
<proteinExistence type="inferred from homology"/>
<feature type="compositionally biased region" description="Low complexity" evidence="3">
    <location>
        <begin position="498"/>
        <end position="514"/>
    </location>
</feature>
<feature type="compositionally biased region" description="Polar residues" evidence="3">
    <location>
        <begin position="515"/>
        <end position="524"/>
    </location>
</feature>
<keyword evidence="5" id="KW-1185">Reference proteome</keyword>
<reference evidence="4" key="1">
    <citation type="submission" date="2023-09" db="UniProtKB">
        <authorList>
            <consortium name="Ensembl"/>
        </authorList>
    </citation>
    <scope>IDENTIFICATION</scope>
</reference>
<dbReference type="GO" id="GO:0005737">
    <property type="term" value="C:cytoplasm"/>
    <property type="evidence" value="ECO:0007669"/>
    <property type="project" value="TreeGrafter"/>
</dbReference>
<feature type="region of interest" description="Disordered" evidence="3">
    <location>
        <begin position="341"/>
        <end position="374"/>
    </location>
</feature>
<dbReference type="AlphaFoldDB" id="A0A3B4Z3X7"/>
<feature type="compositionally biased region" description="Polar residues" evidence="3">
    <location>
        <begin position="264"/>
        <end position="279"/>
    </location>
</feature>
<dbReference type="InterPro" id="IPR024843">
    <property type="entry name" value="Dapper"/>
</dbReference>
<protein>
    <submittedName>
        <fullName evidence="4 6">Dapper homolog 3-like</fullName>
    </submittedName>
</protein>
<feature type="region of interest" description="Disordered" evidence="3">
    <location>
        <begin position="81"/>
        <end position="101"/>
    </location>
</feature>
<accession>A0A3B4Z3X7</accession>
<evidence type="ECO:0000256" key="1">
    <source>
        <dbReference type="ARBA" id="ARBA00010807"/>
    </source>
</evidence>
<sequence length="688" mass="76041">MSFQELSDSFGGMFPAFSLPMKVERSRNKERLEASLAGLCELELLKQRQESRVLSALCLGDSPVSGRQPWGALRSVRCAMDEPNGGASDGDGLQTGSGQSAPWAIRTSLEKQVAELKVSNEVKSADSTDLEDSQLNSGAVLEGRHIETPESNHHPVIPHSLLSPERTQETETETKETWLSAPTRQTIVALGRMRDVDPSQQEGQLSEKVETYIFGLIQRQTLPTRPSKPRTSLALETQAVYVVRQNSLCQKDEQHLPKQVSVPEISTPSTCSEGTTPQAGHNLDKEHYLRTRLTEDSPPHYHHLQPSVQHPPGLYHKTRQATMVNTSRLTSLEYSSCRVLPANTDSSSSEPDSPQHFHNYLSPSVLSKPHQPSSHDELLVSAEYIPAQPCRAGTRAYAHHHSNPGKGSGVPKPDRSTYSPERGHHQEQQLTATQIQPPRSRGGAKKCRSNEDRSGASRKTGKKACRSQSENSLQRVPERKYNTVERDGGGNGSGGRGSRSSQSRSKKQQQGSSSYRRWQSTLELSQDEADQPPTQTLTQNSSASNQRDHCLRRPRKSRSTLESYAPPHHSHNQHLSHHHQHAEFQLASDQMQLCQRSENYPHLGQCESESSMSEADTRDSSSLSSDSDESGGLVWPQQLPPQLCLPSPPAPPGAPLQTKAFVKIKASHALKKKILRFRTGSLKVMTTV</sequence>
<organism evidence="4">
    <name type="scientific">Stegastes partitus</name>
    <name type="common">bicolor damselfish</name>
    <dbReference type="NCBI Taxonomy" id="144197"/>
    <lineage>
        <taxon>Eukaryota</taxon>
        <taxon>Metazoa</taxon>
        <taxon>Chordata</taxon>
        <taxon>Craniata</taxon>
        <taxon>Vertebrata</taxon>
        <taxon>Euteleostomi</taxon>
        <taxon>Actinopterygii</taxon>
        <taxon>Neopterygii</taxon>
        <taxon>Teleostei</taxon>
        <taxon>Neoteleostei</taxon>
        <taxon>Acanthomorphata</taxon>
        <taxon>Ovalentaria</taxon>
        <taxon>Pomacentridae</taxon>
        <taxon>Stegastes</taxon>
    </lineage>
</organism>
<feature type="compositionally biased region" description="Basic residues" evidence="3">
    <location>
        <begin position="568"/>
        <end position="580"/>
    </location>
</feature>
<evidence type="ECO:0000256" key="2">
    <source>
        <dbReference type="ARBA" id="ARBA00023054"/>
    </source>
</evidence>
<dbReference type="Pfam" id="PF15268">
    <property type="entry name" value="Dapper"/>
    <property type="match status" value="2"/>
</dbReference>
<evidence type="ECO:0000313" key="4">
    <source>
        <dbReference type="Ensembl" id="ENSSPAP00000001931.1"/>
    </source>
</evidence>
<feature type="compositionally biased region" description="Basic and acidic residues" evidence="3">
    <location>
        <begin position="476"/>
        <end position="488"/>
    </location>
</feature>
<feature type="region of interest" description="Disordered" evidence="3">
    <location>
        <begin position="395"/>
        <end position="583"/>
    </location>
</feature>
<name>A0A3B4Z3X7_9TELE</name>
<dbReference type="PANTHER" id="PTHR15919:SF1">
    <property type="entry name" value="DAPPER HOMOLOG 3"/>
    <property type="match status" value="1"/>
</dbReference>
<evidence type="ECO:0000313" key="5">
    <source>
        <dbReference type="Proteomes" id="UP000694891"/>
    </source>
</evidence>
<feature type="compositionally biased region" description="Polar residues" evidence="3">
    <location>
        <begin position="428"/>
        <end position="437"/>
    </location>
</feature>
<feature type="region of interest" description="Disordered" evidence="3">
    <location>
        <begin position="259"/>
        <end position="284"/>
    </location>
</feature>
<reference evidence="6" key="2">
    <citation type="submission" date="2025-04" db="UniProtKB">
        <authorList>
            <consortium name="RefSeq"/>
        </authorList>
    </citation>
    <scope>IDENTIFICATION</scope>
</reference>
<dbReference type="GeneTree" id="ENSGT00950000183181"/>
<dbReference type="OrthoDB" id="9886203at2759"/>
<dbReference type="Ensembl" id="ENSSPAT00000001964.1">
    <property type="protein sequence ID" value="ENSSPAP00000001931.1"/>
    <property type="gene ID" value="ENSSPAG00000001501.1"/>
</dbReference>
<feature type="compositionally biased region" description="Polar residues" evidence="3">
    <location>
        <begin position="343"/>
        <end position="352"/>
    </location>
</feature>
<feature type="compositionally biased region" description="Polar residues" evidence="3">
    <location>
        <begin position="532"/>
        <end position="545"/>
    </location>
</feature>
<feature type="region of interest" description="Disordered" evidence="3">
    <location>
        <begin position="602"/>
        <end position="652"/>
    </location>
</feature>
<gene>
    <name evidence="6" type="primary">LOC103356024</name>
</gene>
<dbReference type="STRING" id="144197.ENSSPAP00000001931"/>
<evidence type="ECO:0000256" key="3">
    <source>
        <dbReference type="SAM" id="MobiDB-lite"/>
    </source>
</evidence>
<dbReference type="Proteomes" id="UP000694891">
    <property type="component" value="Unplaced"/>
</dbReference>
<dbReference type="PANTHER" id="PTHR15919">
    <property type="entry name" value="DAPPER-RELATED"/>
    <property type="match status" value="1"/>
</dbReference>
<dbReference type="GO" id="GO:0090090">
    <property type="term" value="P:negative regulation of canonical Wnt signaling pathway"/>
    <property type="evidence" value="ECO:0007669"/>
    <property type="project" value="TreeGrafter"/>
</dbReference>
<comment type="similarity">
    <text evidence="1">Belongs to the dapper family.</text>
</comment>
<feature type="compositionally biased region" description="Low complexity" evidence="3">
    <location>
        <begin position="636"/>
        <end position="645"/>
    </location>
</feature>